<evidence type="ECO:0000313" key="1">
    <source>
        <dbReference type="EMBL" id="KAI9250227.1"/>
    </source>
</evidence>
<sequence>MDDQTHDQHPTISSATQFFTEPVPLHDRFNYIYLPCKQRRPRKEIRKLLKSCSINTSRVLDITFPTKKVFGILLHSHYIPEASQCFRKAGVNILTTFDPLNPNNINDTRYSTLSLPEKTKMSYELHQNRCIQAMQHCNHKYLGQIAGTFLSKNWITKDDYDSFDYD</sequence>
<reference evidence="1" key="2">
    <citation type="submission" date="2023-02" db="EMBL/GenBank/DDBJ databases">
        <authorList>
            <consortium name="DOE Joint Genome Institute"/>
            <person name="Mondo S.J."/>
            <person name="Chang Y."/>
            <person name="Wang Y."/>
            <person name="Ahrendt S."/>
            <person name="Andreopoulos W."/>
            <person name="Barry K."/>
            <person name="Beard J."/>
            <person name="Benny G.L."/>
            <person name="Blankenship S."/>
            <person name="Bonito G."/>
            <person name="Cuomo C."/>
            <person name="Desiro A."/>
            <person name="Gervers K.A."/>
            <person name="Hundley H."/>
            <person name="Kuo A."/>
            <person name="LaButti K."/>
            <person name="Lang B.F."/>
            <person name="Lipzen A."/>
            <person name="O'Donnell K."/>
            <person name="Pangilinan J."/>
            <person name="Reynolds N."/>
            <person name="Sandor L."/>
            <person name="Smith M.W."/>
            <person name="Tsang A."/>
            <person name="Grigoriev I.V."/>
            <person name="Stajich J.E."/>
            <person name="Spatafora J.W."/>
        </authorList>
    </citation>
    <scope>NUCLEOTIDE SEQUENCE</scope>
    <source>
        <strain evidence="1">RSA 2281</strain>
    </source>
</reference>
<dbReference type="AlphaFoldDB" id="A0AAD5JRJ4"/>
<dbReference type="Proteomes" id="UP001209540">
    <property type="component" value="Unassembled WGS sequence"/>
</dbReference>
<gene>
    <name evidence="1" type="ORF">BDA99DRAFT_488026</name>
</gene>
<accession>A0AAD5JRJ4</accession>
<name>A0AAD5JRJ4_9FUNG</name>
<proteinExistence type="predicted"/>
<organism evidence="1 2">
    <name type="scientific">Phascolomyces articulosus</name>
    <dbReference type="NCBI Taxonomy" id="60185"/>
    <lineage>
        <taxon>Eukaryota</taxon>
        <taxon>Fungi</taxon>
        <taxon>Fungi incertae sedis</taxon>
        <taxon>Mucoromycota</taxon>
        <taxon>Mucoromycotina</taxon>
        <taxon>Mucoromycetes</taxon>
        <taxon>Mucorales</taxon>
        <taxon>Lichtheimiaceae</taxon>
        <taxon>Phascolomyces</taxon>
    </lineage>
</organism>
<dbReference type="EMBL" id="JAIXMP010000033">
    <property type="protein sequence ID" value="KAI9250227.1"/>
    <property type="molecule type" value="Genomic_DNA"/>
</dbReference>
<comment type="caution">
    <text evidence="1">The sequence shown here is derived from an EMBL/GenBank/DDBJ whole genome shotgun (WGS) entry which is preliminary data.</text>
</comment>
<protein>
    <submittedName>
        <fullName evidence="1">Uncharacterized protein</fullName>
    </submittedName>
</protein>
<reference evidence="1" key="1">
    <citation type="journal article" date="2022" name="IScience">
        <title>Evolution of zygomycete secretomes and the origins of terrestrial fungal ecologies.</title>
        <authorList>
            <person name="Chang Y."/>
            <person name="Wang Y."/>
            <person name="Mondo S."/>
            <person name="Ahrendt S."/>
            <person name="Andreopoulos W."/>
            <person name="Barry K."/>
            <person name="Beard J."/>
            <person name="Benny G.L."/>
            <person name="Blankenship S."/>
            <person name="Bonito G."/>
            <person name="Cuomo C."/>
            <person name="Desiro A."/>
            <person name="Gervers K.A."/>
            <person name="Hundley H."/>
            <person name="Kuo A."/>
            <person name="LaButti K."/>
            <person name="Lang B.F."/>
            <person name="Lipzen A."/>
            <person name="O'Donnell K."/>
            <person name="Pangilinan J."/>
            <person name="Reynolds N."/>
            <person name="Sandor L."/>
            <person name="Smith M.E."/>
            <person name="Tsang A."/>
            <person name="Grigoriev I.V."/>
            <person name="Stajich J.E."/>
            <person name="Spatafora J.W."/>
        </authorList>
    </citation>
    <scope>NUCLEOTIDE SEQUENCE</scope>
    <source>
        <strain evidence="1">RSA 2281</strain>
    </source>
</reference>
<evidence type="ECO:0000313" key="2">
    <source>
        <dbReference type="Proteomes" id="UP001209540"/>
    </source>
</evidence>
<keyword evidence="2" id="KW-1185">Reference proteome</keyword>